<evidence type="ECO:0000256" key="12">
    <source>
        <dbReference type="ARBA" id="ARBA00023136"/>
    </source>
</evidence>
<dbReference type="InterPro" id="IPR007810">
    <property type="entry name" value="Pep3/Vps18_beta-prop"/>
</dbReference>
<dbReference type="SUPFAM" id="SSF50729">
    <property type="entry name" value="PH domain-like"/>
    <property type="match status" value="1"/>
</dbReference>
<keyword evidence="22" id="KW-1185">Reference proteome</keyword>
<dbReference type="SMART" id="SM00233">
    <property type="entry name" value="PH"/>
    <property type="match status" value="1"/>
</dbReference>
<dbReference type="GO" id="GO:0048284">
    <property type="term" value="P:organelle fusion"/>
    <property type="evidence" value="ECO:0007669"/>
    <property type="project" value="TreeGrafter"/>
</dbReference>
<keyword evidence="12" id="KW-0472">Membrane</keyword>
<evidence type="ECO:0000256" key="9">
    <source>
        <dbReference type="ARBA" id="ARBA00022777"/>
    </source>
</evidence>
<dbReference type="SUPFAM" id="SSF75011">
    <property type="entry name" value="3-carboxy-cis,cis-mucoante lactonizing enzyme"/>
    <property type="match status" value="1"/>
</dbReference>
<feature type="domain" description="PH" evidence="19">
    <location>
        <begin position="87"/>
        <end position="195"/>
    </location>
</feature>
<dbReference type="FunFam" id="3.90.810.10:FF:000005">
    <property type="entry name" value="Non-specific serine/threonine protein kinase"/>
    <property type="match status" value="1"/>
</dbReference>
<keyword evidence="10" id="KW-0862">Zinc</keyword>
<comment type="similarity">
    <text evidence="2">Belongs to the VPS18 family.</text>
</comment>
<dbReference type="GO" id="GO:0007033">
    <property type="term" value="P:vacuole organization"/>
    <property type="evidence" value="ECO:0007669"/>
    <property type="project" value="TreeGrafter"/>
</dbReference>
<feature type="region of interest" description="Disordered" evidence="18">
    <location>
        <begin position="17"/>
        <end position="64"/>
    </location>
</feature>
<feature type="domain" description="CRIB" evidence="20">
    <location>
        <begin position="200"/>
        <end position="213"/>
    </location>
</feature>
<evidence type="ECO:0000313" key="22">
    <source>
        <dbReference type="Proteomes" id="UP000283895"/>
    </source>
</evidence>
<dbReference type="GO" id="GO:0005524">
    <property type="term" value="F:ATP binding"/>
    <property type="evidence" value="ECO:0007669"/>
    <property type="project" value="UniProtKB-KW"/>
</dbReference>
<dbReference type="CDD" id="cd01093">
    <property type="entry name" value="CRIB_PAK_like"/>
    <property type="match status" value="1"/>
</dbReference>
<dbReference type="InterPro" id="IPR011993">
    <property type="entry name" value="PH-like_dom_sf"/>
</dbReference>
<feature type="region of interest" description="Disordered" evidence="18">
    <location>
        <begin position="263"/>
        <end position="545"/>
    </location>
</feature>
<reference evidence="21 22" key="1">
    <citation type="submission" date="2015-09" db="EMBL/GenBank/DDBJ databases">
        <title>Host preference determinants of Valsa canker pathogens revealed by comparative genomics.</title>
        <authorList>
            <person name="Yin Z."/>
            <person name="Huang L."/>
        </authorList>
    </citation>
    <scope>NUCLEOTIDE SEQUENCE [LARGE SCALE GENOMIC DNA]</scope>
    <source>
        <strain evidence="21 22">03-1</strain>
    </source>
</reference>
<comment type="caution">
    <text evidence="21">The sequence shown here is derived from an EMBL/GenBank/DDBJ whole genome shotgun (WGS) entry which is preliminary data.</text>
</comment>
<dbReference type="SMART" id="SM00285">
    <property type="entry name" value="PBD"/>
    <property type="match status" value="1"/>
</dbReference>
<evidence type="ECO:0000256" key="2">
    <source>
        <dbReference type="ARBA" id="ARBA00010454"/>
    </source>
</evidence>
<comment type="subcellular location">
    <subcellularLocation>
        <location evidence="13">Endomembrane system</location>
        <topology evidence="13">Peripheral membrane protein</topology>
        <orientation evidence="13">Cytoplasmic side</orientation>
    </subcellularLocation>
</comment>
<dbReference type="GO" id="GO:0004674">
    <property type="term" value="F:protein serine/threonine kinase activity"/>
    <property type="evidence" value="ECO:0007669"/>
    <property type="project" value="UniProtKB-KW"/>
</dbReference>
<evidence type="ECO:0000256" key="6">
    <source>
        <dbReference type="ARBA" id="ARBA00022723"/>
    </source>
</evidence>
<keyword evidence="5" id="KW-0808">Transferase</keyword>
<dbReference type="PANTHER" id="PTHR23323">
    <property type="entry name" value="VACUOLAR PROTEIN SORTING-ASSOCIATED PROTEIN"/>
    <property type="match status" value="1"/>
</dbReference>
<protein>
    <recommendedName>
        <fullName evidence="3">non-specific serine/threonine protein kinase</fullName>
        <ecNumber evidence="3">2.7.11.1</ecNumber>
    </recommendedName>
</protein>
<comment type="catalytic activity">
    <reaction evidence="15">
        <text>L-seryl-[protein] + ATP = O-phospho-L-seryl-[protein] + ADP + H(+)</text>
        <dbReference type="Rhea" id="RHEA:17989"/>
        <dbReference type="Rhea" id="RHEA-COMP:9863"/>
        <dbReference type="Rhea" id="RHEA-COMP:11604"/>
        <dbReference type="ChEBI" id="CHEBI:15378"/>
        <dbReference type="ChEBI" id="CHEBI:29999"/>
        <dbReference type="ChEBI" id="CHEBI:30616"/>
        <dbReference type="ChEBI" id="CHEBI:83421"/>
        <dbReference type="ChEBI" id="CHEBI:456216"/>
        <dbReference type="EC" id="2.7.11.1"/>
    </reaction>
</comment>
<evidence type="ECO:0000259" key="19">
    <source>
        <dbReference type="PROSITE" id="PS50003"/>
    </source>
</evidence>
<name>A0A423X9D7_9PEZI</name>
<dbReference type="Gene3D" id="2.30.29.30">
    <property type="entry name" value="Pleckstrin-homology domain (PH domain)/Phosphotyrosine-binding domain (PTB)"/>
    <property type="match status" value="1"/>
</dbReference>
<dbReference type="Pfam" id="PF00786">
    <property type="entry name" value="PBD"/>
    <property type="match status" value="1"/>
</dbReference>
<dbReference type="GO" id="GO:0005768">
    <property type="term" value="C:endosome"/>
    <property type="evidence" value="ECO:0007669"/>
    <property type="project" value="TreeGrafter"/>
</dbReference>
<dbReference type="CDD" id="cd16462">
    <property type="entry name" value="RING-H2_Pep3p-like"/>
    <property type="match status" value="1"/>
</dbReference>
<dbReference type="InterPro" id="IPR001849">
    <property type="entry name" value="PH_domain"/>
</dbReference>
<keyword evidence="11" id="KW-0067">ATP-binding</keyword>
<evidence type="ECO:0000256" key="8">
    <source>
        <dbReference type="ARBA" id="ARBA00022771"/>
    </source>
</evidence>
<keyword evidence="8" id="KW-0863">Zinc-finger</keyword>
<dbReference type="Pfam" id="PF26148">
    <property type="entry name" value="VPS18_RING_C"/>
    <property type="match status" value="1"/>
</dbReference>
<dbReference type="Pfam" id="PF05131">
    <property type="entry name" value="Pep3_Vps18"/>
    <property type="match status" value="1"/>
</dbReference>
<keyword evidence="9" id="KW-0418">Kinase</keyword>
<comment type="catalytic activity">
    <reaction evidence="14">
        <text>L-threonyl-[protein] + ATP = O-phospho-L-threonyl-[protein] + ADP + H(+)</text>
        <dbReference type="Rhea" id="RHEA:46608"/>
        <dbReference type="Rhea" id="RHEA-COMP:11060"/>
        <dbReference type="Rhea" id="RHEA-COMP:11605"/>
        <dbReference type="ChEBI" id="CHEBI:15378"/>
        <dbReference type="ChEBI" id="CHEBI:30013"/>
        <dbReference type="ChEBI" id="CHEBI:30616"/>
        <dbReference type="ChEBI" id="CHEBI:61977"/>
        <dbReference type="ChEBI" id="CHEBI:456216"/>
        <dbReference type="EC" id="2.7.11.1"/>
    </reaction>
</comment>
<dbReference type="EMBL" id="LKEA01000001">
    <property type="protein sequence ID" value="ROW12427.1"/>
    <property type="molecule type" value="Genomic_DNA"/>
</dbReference>
<dbReference type="InterPro" id="IPR036936">
    <property type="entry name" value="CRIB_dom_sf"/>
</dbReference>
<evidence type="ECO:0000256" key="18">
    <source>
        <dbReference type="SAM" id="MobiDB-lite"/>
    </source>
</evidence>
<comment type="similarity">
    <text evidence="1">Belongs to the protein kinase superfamily. STE Ser/Thr protein kinase family. STE20 subfamily.</text>
</comment>
<evidence type="ECO:0000259" key="20">
    <source>
        <dbReference type="PROSITE" id="PS50108"/>
    </source>
</evidence>
<keyword evidence="17" id="KW-0175">Coiled coil</keyword>
<evidence type="ECO:0000256" key="7">
    <source>
        <dbReference type="ARBA" id="ARBA00022741"/>
    </source>
</evidence>
<dbReference type="Proteomes" id="UP000283895">
    <property type="component" value="Unassembled WGS sequence"/>
</dbReference>
<evidence type="ECO:0000256" key="17">
    <source>
        <dbReference type="SAM" id="Coils"/>
    </source>
</evidence>
<dbReference type="GO" id="GO:0007032">
    <property type="term" value="P:endosome organization"/>
    <property type="evidence" value="ECO:0007669"/>
    <property type="project" value="TreeGrafter"/>
</dbReference>
<gene>
    <name evidence="21" type="ORF">VMCG_00801</name>
</gene>
<sequence>MSSPLIDPLYSTIYSSGQFMNPGPAPRPPVNQQPRLNATPNTQPLQGSMAQMSLSPLPRGPQQYSGSTISLPLGRNGPNADGMGGVAVIKEGWAQVKENKNFIQPWKQKFLVLRKEALDFHKQEGGKVAYTLFLKDVINVGRVEAAGTIFEVKRQSNGSSTSPGDDDGSTKTLQIRVKSDDDLYEWIDFIYARCPGMGGVSNPTNFSHAVHVGFDPQTGEFVGLPPEWSKLLNSSAITKEDYERNPQAVFEVLDFYSDLTKRAENPNQYPSLTPTPPAAAGNMQNKQLGYGSGGASVAPPRQAPQPQQRPAYNTTPSQSSMSQGQSTEQRPPMQSGYDDRARREDEARQRMEAAQAERMREIEEQNRRDMEAYNASIPQKKVPMAQQELGGYGSGSSQADRYNPSRPAPSAPKTAQNPAALRAQRPAPAPPSSASSGQRPPLQTQQSSSSVQQQQRSQRQDQQSPQSPSATRYPNGIGAAAQPRANGAQNPPASRLPAPVKPQPLNVGNKNNNNNNNNSAAQQDAVKAAEAALTAKPTPQEQAQKKEVRMMASNGFVASDLADSAQLPIFDVQHVQLQFSVAADFVAAQVANDVLVLALSNGRILRIDLERPEDIDDIDLPKKSSEIGVIRRMFLDPTASHLIICTSLGENYYLHSQSRQPRALARLRGVSIECVAWNPALPTASTREILIGASDGNIYEAYIETANEFYRKEEKFLKVLQKLPDGPVTGLWVDILPGRTETRRVMIATQSRLFHLTGKVTRGQEGGGSIYTRLFEAEQPVIHELSRTTAGGTSSGLEVSPDPPHDPHDAVIPERVFAWLNSQGVFHGRLLLGTPQGGSDLGARVFADSKLLPKAQLAASSNPDIRRRSTIDNIEAITLTQWHVLSLIGGRVVAANRLTGSVVYDQAILDPGQRAVGLCADMQKNTFFLFTAQEIFEIVVHEEDRDIWKIMLGLQQFDAALQYAHTPAQKDAVAKASGDYLISKGLFSDAAGVYGKSTKPFEEVALTFLDNNEHDALRKYLLTKIGTYKKTAVMQRVMIATWLIEIFMAKLNTLDDTIITKAELAENMNPTQSQEQLSSVRSEYQDFVNRHKSDLDKMTVYDIISSHGREDELLFYASAVNDYNYVLSYWVQRERWPETLTVLKRQTDPNVFYRFSSVLMTHAAQDLVEILMRQSNLKPRSLIPALLEYDRTFKGPLGQNQAVRYLLYVVNQLNSTDSAVHNTLISIYASHPSRDESGLLAYLESQGDEPHFDRDFALRLCIQHKRVLSCVHIYTNMGQYLQAVDLALSHDEIELASLIADRPMNNPALRKRLWLAVAKKVISQSNGIRTAIEFLRKCNDLLKIEDLIPFFPDFVVIDDFKEEICAALEDYSRNIDGLKKEMDESSQTAANIKLDVAGLDHRYAIVEPGEKCYACGLPLLSRQFFVFPCQHAFHSDCLGREVIRQAGVGRGRRIRECQVQIARGMVSGERREAVIAELDGLIASACILCSDFAIKRIDEPFVKADDDVGEWAL</sequence>
<evidence type="ECO:0000256" key="13">
    <source>
        <dbReference type="ARBA" id="ARBA00029433"/>
    </source>
</evidence>
<dbReference type="PROSITE" id="PS50003">
    <property type="entry name" value="PH_DOMAIN"/>
    <property type="match status" value="1"/>
</dbReference>
<dbReference type="InterPro" id="IPR033923">
    <property type="entry name" value="PAK_BD"/>
</dbReference>
<feature type="repeat" description="CHCR" evidence="16">
    <location>
        <begin position="1174"/>
        <end position="1330"/>
    </location>
</feature>
<dbReference type="Gene3D" id="3.90.810.10">
    <property type="entry name" value="CRIB domain"/>
    <property type="match status" value="1"/>
</dbReference>
<evidence type="ECO:0000256" key="3">
    <source>
        <dbReference type="ARBA" id="ARBA00012513"/>
    </source>
</evidence>
<proteinExistence type="inferred from homology"/>
<evidence type="ECO:0000256" key="15">
    <source>
        <dbReference type="ARBA" id="ARBA00048679"/>
    </source>
</evidence>
<keyword evidence="7" id="KW-0547">Nucleotide-binding</keyword>
<dbReference type="OrthoDB" id="1845386at2759"/>
<feature type="compositionally biased region" description="Low complexity" evidence="18">
    <location>
        <begin position="298"/>
        <end position="311"/>
    </location>
</feature>
<dbReference type="InterPro" id="IPR000095">
    <property type="entry name" value="CRIB_dom"/>
</dbReference>
<dbReference type="STRING" id="356882.A0A423X9D7"/>
<feature type="compositionally biased region" description="Low complexity" evidence="18">
    <location>
        <begin position="415"/>
        <end position="469"/>
    </location>
</feature>
<evidence type="ECO:0000256" key="14">
    <source>
        <dbReference type="ARBA" id="ARBA00047899"/>
    </source>
</evidence>
<dbReference type="GO" id="GO:0006886">
    <property type="term" value="P:intracellular protein transport"/>
    <property type="evidence" value="ECO:0007669"/>
    <property type="project" value="UniProtKB-UniRule"/>
</dbReference>
<feature type="compositionally biased region" description="Polar residues" evidence="18">
    <location>
        <begin position="312"/>
        <end position="329"/>
    </location>
</feature>
<dbReference type="EC" id="2.7.11.1" evidence="3"/>
<feature type="compositionally biased region" description="Polar residues" evidence="18">
    <location>
        <begin position="32"/>
        <end position="54"/>
    </location>
</feature>
<evidence type="ECO:0000256" key="11">
    <source>
        <dbReference type="ARBA" id="ARBA00022840"/>
    </source>
</evidence>
<feature type="compositionally biased region" description="Low complexity" evidence="18">
    <location>
        <begin position="509"/>
        <end position="535"/>
    </location>
</feature>
<evidence type="ECO:0000256" key="5">
    <source>
        <dbReference type="ARBA" id="ARBA00022679"/>
    </source>
</evidence>
<keyword evidence="6" id="KW-0479">Metal-binding</keyword>
<evidence type="ECO:0000256" key="1">
    <source>
        <dbReference type="ARBA" id="ARBA00008874"/>
    </source>
</evidence>
<dbReference type="CDD" id="cd13279">
    <property type="entry name" value="PH_Cla4_Ste20"/>
    <property type="match status" value="1"/>
</dbReference>
<evidence type="ECO:0000313" key="21">
    <source>
        <dbReference type="EMBL" id="ROW12427.1"/>
    </source>
</evidence>
<evidence type="ECO:0000256" key="16">
    <source>
        <dbReference type="PROSITE-ProRule" id="PRU01006"/>
    </source>
</evidence>
<feature type="coiled-coil region" evidence="17">
    <location>
        <begin position="1361"/>
        <end position="1395"/>
    </location>
</feature>
<dbReference type="GO" id="GO:0006904">
    <property type="term" value="P:vesicle docking involved in exocytosis"/>
    <property type="evidence" value="ECO:0007669"/>
    <property type="project" value="TreeGrafter"/>
</dbReference>
<keyword evidence="4" id="KW-0723">Serine/threonine-protein kinase</keyword>
<dbReference type="GO" id="GO:0008270">
    <property type="term" value="F:zinc ion binding"/>
    <property type="evidence" value="ECO:0007669"/>
    <property type="project" value="UniProtKB-KW"/>
</dbReference>
<dbReference type="PROSITE" id="PS50108">
    <property type="entry name" value="CRIB"/>
    <property type="match status" value="1"/>
</dbReference>
<dbReference type="GO" id="GO:0030674">
    <property type="term" value="F:protein-macromolecule adaptor activity"/>
    <property type="evidence" value="ECO:0007669"/>
    <property type="project" value="TreeGrafter"/>
</dbReference>
<evidence type="ECO:0000256" key="10">
    <source>
        <dbReference type="ARBA" id="ARBA00022833"/>
    </source>
</evidence>
<dbReference type="GO" id="GO:0030897">
    <property type="term" value="C:HOPS complex"/>
    <property type="evidence" value="ECO:0007669"/>
    <property type="project" value="TreeGrafter"/>
</dbReference>
<feature type="compositionally biased region" description="Basic and acidic residues" evidence="18">
    <location>
        <begin position="337"/>
        <end position="371"/>
    </location>
</feature>
<dbReference type="InterPro" id="IPR000547">
    <property type="entry name" value="Clathrin_H-chain/VPS_repeat"/>
</dbReference>
<accession>A0A423X9D7</accession>
<evidence type="ECO:0000256" key="4">
    <source>
        <dbReference type="ARBA" id="ARBA00022527"/>
    </source>
</evidence>
<dbReference type="PANTHER" id="PTHR23323:SF26">
    <property type="entry name" value="VACUOLAR PROTEIN SORTING-ASSOCIATED PROTEIN 18 HOMOLOG"/>
    <property type="match status" value="1"/>
</dbReference>
<organism evidence="21 22">
    <name type="scientific">Cytospora schulzeri</name>
    <dbReference type="NCBI Taxonomy" id="448051"/>
    <lineage>
        <taxon>Eukaryota</taxon>
        <taxon>Fungi</taxon>
        <taxon>Dikarya</taxon>
        <taxon>Ascomycota</taxon>
        <taxon>Pezizomycotina</taxon>
        <taxon>Sordariomycetes</taxon>
        <taxon>Sordariomycetidae</taxon>
        <taxon>Diaporthales</taxon>
        <taxon>Cytosporaceae</taxon>
        <taxon>Cytospora</taxon>
    </lineage>
</organism>
<dbReference type="FunFam" id="2.30.29.30:FF:000356">
    <property type="entry name" value="Non-specific serine/threonine protein kinase"/>
    <property type="match status" value="1"/>
</dbReference>
<dbReference type="InterPro" id="IPR058919">
    <property type="entry name" value="Pep3/Vps18_RING_C"/>
</dbReference>
<dbReference type="PROSITE" id="PS50236">
    <property type="entry name" value="CHCR"/>
    <property type="match status" value="1"/>
</dbReference>